<dbReference type="InterPro" id="IPR029052">
    <property type="entry name" value="Metallo-depent_PP-like"/>
</dbReference>
<dbReference type="SUPFAM" id="SSF56300">
    <property type="entry name" value="Metallo-dependent phosphatases"/>
    <property type="match status" value="1"/>
</dbReference>
<dbReference type="PANTHER" id="PTHR33393:SF12">
    <property type="entry name" value="CAPSULE BIOSYNTHESIS PROTEIN CAPA"/>
    <property type="match status" value="1"/>
</dbReference>
<keyword evidence="3" id="KW-0812">Transmembrane</keyword>
<evidence type="ECO:0000256" key="1">
    <source>
        <dbReference type="ARBA" id="ARBA00005662"/>
    </source>
</evidence>
<evidence type="ECO:0000259" key="4">
    <source>
        <dbReference type="SMART" id="SM00854"/>
    </source>
</evidence>
<gene>
    <name evidence="5" type="ORF">GKZ57_00030</name>
</gene>
<name>A0A844GCQ6_9FIRM</name>
<evidence type="ECO:0000256" key="2">
    <source>
        <dbReference type="SAM" id="MobiDB-lite"/>
    </source>
</evidence>
<feature type="region of interest" description="Disordered" evidence="2">
    <location>
        <begin position="434"/>
        <end position="504"/>
    </location>
</feature>
<feature type="domain" description="Capsule synthesis protein CapA" evidence="4">
    <location>
        <begin position="73"/>
        <end position="321"/>
    </location>
</feature>
<dbReference type="AlphaFoldDB" id="A0A844GCQ6"/>
<protein>
    <submittedName>
        <fullName evidence="5">CapA family protein</fullName>
    </submittedName>
</protein>
<proteinExistence type="inferred from homology"/>
<dbReference type="PANTHER" id="PTHR33393">
    <property type="entry name" value="POLYGLUTAMINE SYNTHESIS ACCESSORY PROTEIN RV0574C-RELATED"/>
    <property type="match status" value="1"/>
</dbReference>
<sequence length="504" mass="56190">MKRNNIPLNFKEKNNSKISLYCSVAVLLLLFFCFHQLDYSLITKPETEAKEAAAQKQQEAEAAAETPEISTASVIAVGDNLYHSKLYESGEYDSGTWNYDHIYTHVLNEIQAADVAMIDQETVFAPDHNSVSTYPSFATPEEVGDAIIKAGFNVVESATNHVDDYGYDYLKNTLDFWSTNYPDIPVLGIHDTPEDADTVKVKEVNGIKIAFLDYTYGTNNSGAGEGKDYMIDIFDKDKITTMIQKAKEVSDCIIFVAHWGTEDDSMPNEYEKQWATFLMEQGVDVIIGGHPHVLQPYGRLSDDQGNSTFIFYSLGNFVSTQQELPELLEGMASFTIQKTTLNGQSTIEILSPEVKPMVMHYNHDTGDYGPYMLDDYTEDLASQHSVRNLIGDEFTLANLKAKFQEIMSMNVTPSTNTNLLNVKFDWEGNMIDKTTGETVEDGSSGSDSSGDDSSDSSYDDESYDTSYDDGSYDSSYDDSYDSSYDDGAYDSSYDDGSYDDSGNY</sequence>
<evidence type="ECO:0000313" key="5">
    <source>
        <dbReference type="EMBL" id="MTD59703.1"/>
    </source>
</evidence>
<feature type="compositionally biased region" description="Acidic residues" evidence="2">
    <location>
        <begin position="449"/>
        <end position="498"/>
    </location>
</feature>
<dbReference type="InterPro" id="IPR052169">
    <property type="entry name" value="CW_Biosynth-Accessory"/>
</dbReference>
<accession>A0A844GCQ6</accession>
<dbReference type="InterPro" id="IPR019079">
    <property type="entry name" value="Capsule_synth_CapA"/>
</dbReference>
<feature type="transmembrane region" description="Helical" evidence="3">
    <location>
        <begin position="20"/>
        <end position="37"/>
    </location>
</feature>
<keyword evidence="3" id="KW-0472">Membrane</keyword>
<dbReference type="CDD" id="cd07381">
    <property type="entry name" value="MPP_CapA"/>
    <property type="match status" value="1"/>
</dbReference>
<keyword evidence="3" id="KW-1133">Transmembrane helix</keyword>
<evidence type="ECO:0000256" key="3">
    <source>
        <dbReference type="SAM" id="Phobius"/>
    </source>
</evidence>
<dbReference type="RefSeq" id="WP_118510437.1">
    <property type="nucleotide sequence ID" value="NZ_WMBC01000001.1"/>
</dbReference>
<dbReference type="Proteomes" id="UP000437824">
    <property type="component" value="Unassembled WGS sequence"/>
</dbReference>
<comment type="similarity">
    <text evidence="1">Belongs to the CapA family.</text>
</comment>
<dbReference type="Gene3D" id="3.60.21.10">
    <property type="match status" value="1"/>
</dbReference>
<comment type="caution">
    <text evidence="5">The sequence shown here is derived from an EMBL/GenBank/DDBJ whole genome shotgun (WGS) entry which is preliminary data.</text>
</comment>
<dbReference type="EMBL" id="WMBC01000001">
    <property type="protein sequence ID" value="MTD59703.1"/>
    <property type="molecule type" value="Genomic_DNA"/>
</dbReference>
<reference evidence="5 6" key="1">
    <citation type="submission" date="2019-11" db="EMBL/GenBank/DDBJ databases">
        <title>Draft genome sequence of Blautia luti DSM 14534T, isolated from human stool.</title>
        <authorList>
            <person name="Ortiz R."/>
            <person name="Melis-Arcos F."/>
            <person name="Covarrubias P."/>
            <person name="Cardenas J.P."/>
            <person name="Perez-Donoso J."/>
            <person name="Almonacid D."/>
        </authorList>
    </citation>
    <scope>NUCLEOTIDE SEQUENCE [LARGE SCALE GENOMIC DNA]</scope>
    <source>
        <strain evidence="5 6">DSM 14534</strain>
    </source>
</reference>
<organism evidence="5 6">
    <name type="scientific">Blautia luti DSM 14534 = JCM 17040</name>
    <dbReference type="NCBI Taxonomy" id="649762"/>
    <lineage>
        <taxon>Bacteria</taxon>
        <taxon>Bacillati</taxon>
        <taxon>Bacillota</taxon>
        <taxon>Clostridia</taxon>
        <taxon>Lachnospirales</taxon>
        <taxon>Lachnospiraceae</taxon>
        <taxon>Blautia</taxon>
    </lineage>
</organism>
<evidence type="ECO:0000313" key="6">
    <source>
        <dbReference type="Proteomes" id="UP000437824"/>
    </source>
</evidence>
<dbReference type="Pfam" id="PF09587">
    <property type="entry name" value="PGA_cap"/>
    <property type="match status" value="1"/>
</dbReference>
<dbReference type="SMART" id="SM00854">
    <property type="entry name" value="PGA_cap"/>
    <property type="match status" value="1"/>
</dbReference>